<evidence type="ECO:0000256" key="3">
    <source>
        <dbReference type="ARBA" id="ARBA00022833"/>
    </source>
</evidence>
<dbReference type="PROSITE" id="PS50966">
    <property type="entry name" value="ZF_SWIM"/>
    <property type="match status" value="1"/>
</dbReference>
<reference evidence="6 7" key="1">
    <citation type="journal article" date="2018" name="PLoS Genet.">
        <title>Population sequencing reveals clonal diversity and ancestral inbreeding in the grapevine cultivar Chardonnay.</title>
        <authorList>
            <person name="Roach M.J."/>
            <person name="Johnson D.L."/>
            <person name="Bohlmann J."/>
            <person name="van Vuuren H.J."/>
            <person name="Jones S.J."/>
            <person name="Pretorius I.S."/>
            <person name="Schmidt S.A."/>
            <person name="Borneman A.R."/>
        </authorList>
    </citation>
    <scope>NUCLEOTIDE SEQUENCE [LARGE SCALE GENOMIC DNA]</scope>
    <source>
        <strain evidence="7">cv. Chardonnay</strain>
        <tissue evidence="6">Leaf</tissue>
    </source>
</reference>
<dbReference type="EMBL" id="QGNW01000122">
    <property type="protein sequence ID" value="RVW94352.1"/>
    <property type="molecule type" value="Genomic_DNA"/>
</dbReference>
<dbReference type="InterPro" id="IPR006564">
    <property type="entry name" value="Znf_PMZ"/>
</dbReference>
<keyword evidence="2 4" id="KW-0863">Zinc-finger</keyword>
<evidence type="ECO:0000256" key="4">
    <source>
        <dbReference type="PROSITE-ProRule" id="PRU00325"/>
    </source>
</evidence>
<dbReference type="PANTHER" id="PTHR46033:SF8">
    <property type="entry name" value="PROTEIN MAINTENANCE OF MERISTEMS-LIKE"/>
    <property type="match status" value="1"/>
</dbReference>
<dbReference type="Pfam" id="PF04434">
    <property type="entry name" value="SWIM"/>
    <property type="match status" value="1"/>
</dbReference>
<keyword evidence="3" id="KW-0862">Zinc</keyword>
<dbReference type="InterPro" id="IPR019557">
    <property type="entry name" value="AminoTfrase-like_pln_mobile"/>
</dbReference>
<dbReference type="Pfam" id="PF10536">
    <property type="entry name" value="PMD"/>
    <property type="match status" value="2"/>
</dbReference>
<protein>
    <submittedName>
        <fullName evidence="6">Serine/threonine-protein phosphatase 7 long form-like</fullName>
    </submittedName>
</protein>
<dbReference type="Proteomes" id="UP000288805">
    <property type="component" value="Unassembled WGS sequence"/>
</dbReference>
<dbReference type="InterPro" id="IPR044824">
    <property type="entry name" value="MAIN-like"/>
</dbReference>
<feature type="domain" description="SWIM-type" evidence="5">
    <location>
        <begin position="114"/>
        <end position="146"/>
    </location>
</feature>
<evidence type="ECO:0000313" key="7">
    <source>
        <dbReference type="Proteomes" id="UP000288805"/>
    </source>
</evidence>
<evidence type="ECO:0000259" key="5">
    <source>
        <dbReference type="PROSITE" id="PS50966"/>
    </source>
</evidence>
<organism evidence="6 7">
    <name type="scientific">Vitis vinifera</name>
    <name type="common">Grape</name>
    <dbReference type="NCBI Taxonomy" id="29760"/>
    <lineage>
        <taxon>Eukaryota</taxon>
        <taxon>Viridiplantae</taxon>
        <taxon>Streptophyta</taxon>
        <taxon>Embryophyta</taxon>
        <taxon>Tracheophyta</taxon>
        <taxon>Spermatophyta</taxon>
        <taxon>Magnoliopsida</taxon>
        <taxon>eudicotyledons</taxon>
        <taxon>Gunneridae</taxon>
        <taxon>Pentapetalae</taxon>
        <taxon>rosids</taxon>
        <taxon>Vitales</taxon>
        <taxon>Vitaceae</taxon>
        <taxon>Viteae</taxon>
        <taxon>Vitis</taxon>
    </lineage>
</organism>
<dbReference type="InterPro" id="IPR007527">
    <property type="entry name" value="Znf_SWIM"/>
</dbReference>
<proteinExistence type="predicted"/>
<dbReference type="GO" id="GO:0008270">
    <property type="term" value="F:zinc ion binding"/>
    <property type="evidence" value="ECO:0007669"/>
    <property type="project" value="UniProtKB-KW"/>
</dbReference>
<evidence type="ECO:0000313" key="6">
    <source>
        <dbReference type="EMBL" id="RVW94352.1"/>
    </source>
</evidence>
<name>A0A438ICC3_VITVI</name>
<sequence>MALSHDGGRRYGIMTTNMSEVFNSVLKGARSLPITALVQLTFFRLNSYFVVRREQGANRLASNEEYTPYVDAKIKANVVKAGSHEIVLYDHIRGQFHVKTNKGTKSSSTRGRTYRINLQEYACTCGKTLIYGFPCSHILAACHFRSVDFRPLVQHYYSTQSYYNSWAPLFHPIFNVYEWPPYDGLIIVPSESMKRASSGRPKSSRLHNEMDVREGKTSITLLFIYLHNFVTDMEYRGHSSDPDPLDTSVLVLQDRHRSHLVDSGQLASVLTCRQHISRFMREWEMDSRLRPYIIRSGFYGVYRIGHITLDWGLITSLVERWRPETHTFHLPVGEMTITLQDVAVILGLRIHGLPITGTCDIDWSLLCYELLGVTPPTSEIRGSAISTRWLCHQFSHPPVDLDDATLELLAHLYRELCRASLDGATDIAGCVTLLQALLHEGLPADPLGCRWRVPLSWAQNPSRVLTFYRDQLDAQTHDQVLWEPYMGDLVAHLPAISLADQEIWRRCHLLFALTLRGRHKYDWGAFHAQYITLWGSREERIATAPPMVGVMQFHDPYMEWYRRITRRLITPPLHRDQMRYHSTAAASQLLITGMVEIASRSAGPTSGALGDIHRIAIDILHVIGEEHRIHSLRQSPTSSYPSMSPPVSATTVRMQPIRGEGEVVDEMMGELVDSLDDLCIHLRPC</sequence>
<evidence type="ECO:0000256" key="1">
    <source>
        <dbReference type="ARBA" id="ARBA00022723"/>
    </source>
</evidence>
<keyword evidence="1" id="KW-0479">Metal-binding</keyword>
<gene>
    <name evidence="6" type="primary">MAIL3_140</name>
    <name evidence="6" type="ORF">CK203_037905</name>
</gene>
<evidence type="ECO:0000256" key="2">
    <source>
        <dbReference type="ARBA" id="ARBA00022771"/>
    </source>
</evidence>
<comment type="caution">
    <text evidence="6">The sequence shown here is derived from an EMBL/GenBank/DDBJ whole genome shotgun (WGS) entry which is preliminary data.</text>
</comment>
<dbReference type="GO" id="GO:0010073">
    <property type="term" value="P:meristem maintenance"/>
    <property type="evidence" value="ECO:0007669"/>
    <property type="project" value="InterPro"/>
</dbReference>
<dbReference type="AlphaFoldDB" id="A0A438ICC3"/>
<dbReference type="SMART" id="SM00575">
    <property type="entry name" value="ZnF_PMZ"/>
    <property type="match status" value="1"/>
</dbReference>
<dbReference type="PANTHER" id="PTHR46033">
    <property type="entry name" value="PROTEIN MAIN-LIKE 2"/>
    <property type="match status" value="1"/>
</dbReference>
<accession>A0A438ICC3</accession>